<dbReference type="Pfam" id="PF00153">
    <property type="entry name" value="Mito_carr"/>
    <property type="match status" value="3"/>
</dbReference>
<evidence type="ECO:0000256" key="1">
    <source>
        <dbReference type="ARBA" id="ARBA00004448"/>
    </source>
</evidence>
<keyword evidence="9 10" id="KW-0472">Membrane</keyword>
<gene>
    <name evidence="13" type="ORF">FVE85_3627</name>
</gene>
<dbReference type="GO" id="GO:0015183">
    <property type="term" value="F:L-aspartate transmembrane transporter activity"/>
    <property type="evidence" value="ECO:0007669"/>
    <property type="project" value="TreeGrafter"/>
</dbReference>
<dbReference type="InterPro" id="IPR023395">
    <property type="entry name" value="MCP_dom_sf"/>
</dbReference>
<evidence type="ECO:0000256" key="7">
    <source>
        <dbReference type="ARBA" id="ARBA00022989"/>
    </source>
</evidence>
<dbReference type="GO" id="GO:0005743">
    <property type="term" value="C:mitochondrial inner membrane"/>
    <property type="evidence" value="ECO:0007669"/>
    <property type="project" value="UniProtKB-SubCell"/>
</dbReference>
<dbReference type="GO" id="GO:0043490">
    <property type="term" value="P:malate-aspartate shuttle"/>
    <property type="evidence" value="ECO:0007669"/>
    <property type="project" value="TreeGrafter"/>
</dbReference>
<dbReference type="SUPFAM" id="SSF103506">
    <property type="entry name" value="Mitochondrial carrier"/>
    <property type="match status" value="1"/>
</dbReference>
<dbReference type="GO" id="GO:0005313">
    <property type="term" value="F:L-glutamate transmembrane transporter activity"/>
    <property type="evidence" value="ECO:0007669"/>
    <property type="project" value="TreeGrafter"/>
</dbReference>
<feature type="region of interest" description="Disordered" evidence="12">
    <location>
        <begin position="86"/>
        <end position="127"/>
    </location>
</feature>
<evidence type="ECO:0000256" key="3">
    <source>
        <dbReference type="ARBA" id="ARBA00022448"/>
    </source>
</evidence>
<evidence type="ECO:0000256" key="5">
    <source>
        <dbReference type="ARBA" id="ARBA00022737"/>
    </source>
</evidence>
<evidence type="ECO:0000256" key="12">
    <source>
        <dbReference type="SAM" id="MobiDB-lite"/>
    </source>
</evidence>
<dbReference type="PRINTS" id="PR00926">
    <property type="entry name" value="MITOCARRIER"/>
</dbReference>
<evidence type="ECO:0000313" key="13">
    <source>
        <dbReference type="EMBL" id="KAA8492189.1"/>
    </source>
</evidence>
<keyword evidence="4 10" id="KW-0812">Transmembrane</keyword>
<dbReference type="InterPro" id="IPR002067">
    <property type="entry name" value="MCP"/>
</dbReference>
<dbReference type="PROSITE" id="PS50920">
    <property type="entry name" value="SOLCAR"/>
    <property type="match status" value="3"/>
</dbReference>
<evidence type="ECO:0000256" key="9">
    <source>
        <dbReference type="ARBA" id="ARBA00023136"/>
    </source>
</evidence>
<dbReference type="InterPro" id="IPR018108">
    <property type="entry name" value="MCP_transmembrane"/>
</dbReference>
<reference evidence="14" key="1">
    <citation type="journal article" date="2019" name="Nat. Commun.">
        <title>Expansion of phycobilisome linker gene families in mesophilic red algae.</title>
        <authorList>
            <person name="Lee J."/>
            <person name="Kim D."/>
            <person name="Bhattacharya D."/>
            <person name="Yoon H.S."/>
        </authorList>
    </citation>
    <scope>NUCLEOTIDE SEQUENCE [LARGE SCALE GENOMIC DNA]</scope>
    <source>
        <strain evidence="14">CCMP 1328</strain>
    </source>
</reference>
<keyword evidence="7" id="KW-1133">Transmembrane helix</keyword>
<comment type="similarity">
    <text evidence="2 11">Belongs to the mitochondrial carrier (TC 2.A.29) family.</text>
</comment>
<dbReference type="OMA" id="QRLYTSM"/>
<name>A0A5J4YL41_PORPP</name>
<sequence>MLPVSCCAEVCVWGIPDARKLGRLVPTCHPMQRLFVYSRKEEHAAAAAAPAPQLPLWRKLIYSGVSGAIATTCIYPLDFVKTQLQDQRGDTSAGGRAAPPPAGVKSTSNGTGTAPSHRIPHAQPPKYTGPLDCARKIVQADGLMGLYRGWPPNVILVMPEKALKITANDYFRSVLAPADGSTPSMGRQMLAGALAGFIQVFVTNPMELLKIQGATMKKKFAAGEISHMKSYSQLAGELGMMGLYTGVVSTWMRDVPFSLIYFPLYFEATQRIKAKAAALDRNMSVTATALIAGTVAGTFGAGLTTPLDVIKTRVHSQALASRAAAGGSQPSLGAFLVREVALIRTNFVEILRTEGPTAFFKGVVPRVLIISPLFGITMTAYENFVKVFG</sequence>
<protein>
    <submittedName>
        <fullName evidence="13">Mitochondrial substrate carrier family protein X</fullName>
    </submittedName>
</protein>
<feature type="repeat" description="Solcar" evidence="10">
    <location>
        <begin position="284"/>
        <end position="387"/>
    </location>
</feature>
<dbReference type="AlphaFoldDB" id="A0A5J4YL41"/>
<keyword evidence="3 11" id="KW-0813">Transport</keyword>
<dbReference type="InterPro" id="IPR051028">
    <property type="entry name" value="Mito_Solute_Carrier"/>
</dbReference>
<organism evidence="13 14">
    <name type="scientific">Porphyridium purpureum</name>
    <name type="common">Red alga</name>
    <name type="synonym">Porphyridium cruentum</name>
    <dbReference type="NCBI Taxonomy" id="35688"/>
    <lineage>
        <taxon>Eukaryota</taxon>
        <taxon>Rhodophyta</taxon>
        <taxon>Bangiophyceae</taxon>
        <taxon>Porphyridiales</taxon>
        <taxon>Porphyridiaceae</taxon>
        <taxon>Porphyridium</taxon>
    </lineage>
</organism>
<feature type="repeat" description="Solcar" evidence="10">
    <location>
        <begin position="183"/>
        <end position="271"/>
    </location>
</feature>
<feature type="repeat" description="Solcar" evidence="10">
    <location>
        <begin position="58"/>
        <end position="174"/>
    </location>
</feature>
<accession>A0A5J4YL41</accession>
<keyword evidence="5" id="KW-0677">Repeat</keyword>
<dbReference type="OrthoDB" id="2161at2759"/>
<keyword evidence="14" id="KW-1185">Reference proteome</keyword>
<evidence type="ECO:0000313" key="14">
    <source>
        <dbReference type="Proteomes" id="UP000324585"/>
    </source>
</evidence>
<keyword evidence="8" id="KW-0496">Mitochondrion</keyword>
<comment type="caution">
    <text evidence="13">The sequence shown here is derived from an EMBL/GenBank/DDBJ whole genome shotgun (WGS) entry which is preliminary data.</text>
</comment>
<keyword evidence="6" id="KW-0999">Mitochondrion inner membrane</keyword>
<evidence type="ECO:0000256" key="10">
    <source>
        <dbReference type="PROSITE-ProRule" id="PRU00282"/>
    </source>
</evidence>
<dbReference type="Gene3D" id="1.50.40.10">
    <property type="entry name" value="Mitochondrial carrier domain"/>
    <property type="match status" value="2"/>
</dbReference>
<dbReference type="PANTHER" id="PTHR45678:SF15">
    <property type="entry name" value="MITOCHONDRIAL SUBSTRATE CARRIER FAMILY PROTEIN X"/>
    <property type="match status" value="1"/>
</dbReference>
<evidence type="ECO:0000256" key="8">
    <source>
        <dbReference type="ARBA" id="ARBA00023128"/>
    </source>
</evidence>
<comment type="subcellular location">
    <subcellularLocation>
        <location evidence="1">Mitochondrion inner membrane</location>
        <topology evidence="1">Multi-pass membrane protein</topology>
    </subcellularLocation>
</comment>
<feature type="compositionally biased region" description="Polar residues" evidence="12">
    <location>
        <begin position="105"/>
        <end position="114"/>
    </location>
</feature>
<evidence type="ECO:0000256" key="2">
    <source>
        <dbReference type="ARBA" id="ARBA00006375"/>
    </source>
</evidence>
<dbReference type="EMBL" id="VRMN01000010">
    <property type="protein sequence ID" value="KAA8492189.1"/>
    <property type="molecule type" value="Genomic_DNA"/>
</dbReference>
<evidence type="ECO:0000256" key="4">
    <source>
        <dbReference type="ARBA" id="ARBA00022692"/>
    </source>
</evidence>
<dbReference type="PANTHER" id="PTHR45678">
    <property type="entry name" value="MITOCHONDRIAL 2-OXODICARBOXYLATE CARRIER 1-RELATED"/>
    <property type="match status" value="1"/>
</dbReference>
<evidence type="ECO:0000256" key="6">
    <source>
        <dbReference type="ARBA" id="ARBA00022792"/>
    </source>
</evidence>
<dbReference type="Proteomes" id="UP000324585">
    <property type="component" value="Unassembled WGS sequence"/>
</dbReference>
<proteinExistence type="inferred from homology"/>
<evidence type="ECO:0000256" key="11">
    <source>
        <dbReference type="RuleBase" id="RU000488"/>
    </source>
</evidence>